<dbReference type="AlphaFoldDB" id="A0A0G0VL45"/>
<evidence type="ECO:0000256" key="1">
    <source>
        <dbReference type="SAM" id="MobiDB-lite"/>
    </source>
</evidence>
<dbReference type="Gene3D" id="3.40.630.30">
    <property type="match status" value="1"/>
</dbReference>
<evidence type="ECO:0000313" key="3">
    <source>
        <dbReference type="Proteomes" id="UP000034664"/>
    </source>
</evidence>
<gene>
    <name evidence="2" type="ORF">UU14_C0004G0041</name>
</gene>
<name>A0A0G0VL45_9BACT</name>
<protein>
    <submittedName>
        <fullName evidence="2">Uncharacterized protein</fullName>
    </submittedName>
</protein>
<accession>A0A0G0VL45</accession>
<evidence type="ECO:0000313" key="2">
    <source>
        <dbReference type="EMBL" id="KKR72610.1"/>
    </source>
</evidence>
<sequence>MKYLIKDISNKKTWNKFVETVASESYFQSWEWGEVEMASGKTVWRLGIYEKVRVTNYLPRRPAGELRVENKNKTINKLIGVSQITKVKAKRASCRSKAGQLSRVSKPGDRDFQSGEEETSEQGRPRQVGGAPIRVEREAVLDASGRLQVGV</sequence>
<dbReference type="EMBL" id="LBZM01000004">
    <property type="protein sequence ID" value="KKR72610.1"/>
    <property type="molecule type" value="Genomic_DNA"/>
</dbReference>
<comment type="caution">
    <text evidence="2">The sequence shown here is derived from an EMBL/GenBank/DDBJ whole genome shotgun (WGS) entry which is preliminary data.</text>
</comment>
<feature type="region of interest" description="Disordered" evidence="1">
    <location>
        <begin position="95"/>
        <end position="134"/>
    </location>
</feature>
<proteinExistence type="predicted"/>
<feature type="non-terminal residue" evidence="2">
    <location>
        <position position="151"/>
    </location>
</feature>
<reference evidence="2 3" key="1">
    <citation type="journal article" date="2015" name="Nature">
        <title>rRNA introns, odd ribosomes, and small enigmatic genomes across a large radiation of phyla.</title>
        <authorList>
            <person name="Brown C.T."/>
            <person name="Hug L.A."/>
            <person name="Thomas B.C."/>
            <person name="Sharon I."/>
            <person name="Castelle C.J."/>
            <person name="Singh A."/>
            <person name="Wilkins M.J."/>
            <person name="Williams K.H."/>
            <person name="Banfield J.F."/>
        </authorList>
    </citation>
    <scope>NUCLEOTIDE SEQUENCE [LARGE SCALE GENOMIC DNA]</scope>
</reference>
<dbReference type="Proteomes" id="UP000034664">
    <property type="component" value="Unassembled WGS sequence"/>
</dbReference>
<organism evidence="2 3">
    <name type="scientific">Candidatus Roizmanbacteria bacterium GW2011_GWB1_40_7</name>
    <dbReference type="NCBI Taxonomy" id="1618482"/>
    <lineage>
        <taxon>Bacteria</taxon>
        <taxon>Candidatus Roizmaniibacteriota</taxon>
    </lineage>
</organism>